<protein>
    <submittedName>
        <fullName evidence="2">Uncharacterized protein</fullName>
    </submittedName>
</protein>
<gene>
    <name evidence="2" type="ORF">pEaSNUABM7_00309</name>
</gene>
<dbReference type="EMBL" id="MZ475896">
    <property type="protein sequence ID" value="QYW04977.1"/>
    <property type="molecule type" value="Genomic_DNA"/>
</dbReference>
<evidence type="ECO:0000313" key="2">
    <source>
        <dbReference type="EMBL" id="QYW04977.1"/>
    </source>
</evidence>
<keyword evidence="1" id="KW-1133">Transmembrane helix</keyword>
<proteinExistence type="predicted"/>
<feature type="transmembrane region" description="Helical" evidence="1">
    <location>
        <begin position="6"/>
        <end position="25"/>
    </location>
</feature>
<sequence>MPDYLIFILIAYYIVGFMQFMREVFSSKLSESERLAVIKEDEDTPTSVVWAQAFKLMLYVLFIHIPMWIFR</sequence>
<evidence type="ECO:0000313" key="3">
    <source>
        <dbReference type="Proteomes" id="UP000827609"/>
    </source>
</evidence>
<keyword evidence="1" id="KW-0472">Membrane</keyword>
<evidence type="ECO:0000256" key="1">
    <source>
        <dbReference type="SAM" id="Phobius"/>
    </source>
</evidence>
<accession>A0AAE8BLK9</accession>
<name>A0AAE8BLK9_9CAUD</name>
<organism evidence="2 3">
    <name type="scientific">Erwinia phage pEa_SNUABM_7</name>
    <dbReference type="NCBI Taxonomy" id="2866695"/>
    <lineage>
        <taxon>Viruses</taxon>
        <taxon>Duplodnaviria</taxon>
        <taxon>Heunggongvirae</taxon>
        <taxon>Uroviricota</taxon>
        <taxon>Caudoviricetes</taxon>
        <taxon>Snuvirus</taxon>
        <taxon>Snuvirus SNUABM7</taxon>
    </lineage>
</organism>
<reference evidence="2" key="1">
    <citation type="submission" date="2021-06" db="EMBL/GenBank/DDBJ databases">
        <title>Complete genome sequence of Erwinia phage pEa_SNUABM_7.</title>
        <authorList>
            <person name="Kim S.G."/>
            <person name="Park S.C."/>
        </authorList>
    </citation>
    <scope>NUCLEOTIDE SEQUENCE</scope>
</reference>
<keyword evidence="3" id="KW-1185">Reference proteome</keyword>
<keyword evidence="1" id="KW-0812">Transmembrane</keyword>
<dbReference type="Proteomes" id="UP000827609">
    <property type="component" value="Segment"/>
</dbReference>
<feature type="transmembrane region" description="Helical" evidence="1">
    <location>
        <begin position="46"/>
        <end position="70"/>
    </location>
</feature>